<evidence type="ECO:0000313" key="2">
    <source>
        <dbReference type="Proteomes" id="UP000030700"/>
    </source>
</evidence>
<sequence>MAFEGERRILPRHAVPVVFDANIRLAADADVNFKLRRARVNRIFDQFLDDRRRAFDDFPGGDMVRDFGGEDVDFRTHSSRFSYFSHSLAMRA</sequence>
<dbReference type="Proteomes" id="UP000030700">
    <property type="component" value="Unassembled WGS sequence"/>
</dbReference>
<dbReference type="AlphaFoldDB" id="A0A0S6W135"/>
<gene>
    <name evidence="1" type="ORF">U14_04744</name>
</gene>
<dbReference type="HOGENOM" id="CLU_2407298_0_0_0"/>
<name>A0A0S6W135_9BACT</name>
<protein>
    <submittedName>
        <fullName evidence="1">Uncharacterized protein</fullName>
    </submittedName>
</protein>
<dbReference type="EMBL" id="DF820459">
    <property type="protein sequence ID" value="GAK53479.1"/>
    <property type="molecule type" value="Genomic_DNA"/>
</dbReference>
<reference evidence="1" key="1">
    <citation type="journal article" date="2015" name="PeerJ">
        <title>First genomic representation of candidate bacterial phylum KSB3 points to enhanced environmental sensing as a trigger of wastewater bulking.</title>
        <authorList>
            <person name="Sekiguchi Y."/>
            <person name="Ohashi A."/>
            <person name="Parks D.H."/>
            <person name="Yamauchi T."/>
            <person name="Tyson G.W."/>
            <person name="Hugenholtz P."/>
        </authorList>
    </citation>
    <scope>NUCLEOTIDE SEQUENCE [LARGE SCALE GENOMIC DNA]</scope>
</reference>
<evidence type="ECO:0000313" key="1">
    <source>
        <dbReference type="EMBL" id="GAK53479.1"/>
    </source>
</evidence>
<keyword evidence="2" id="KW-1185">Reference proteome</keyword>
<organism evidence="1">
    <name type="scientific">Candidatus Moduliflexus flocculans</name>
    <dbReference type="NCBI Taxonomy" id="1499966"/>
    <lineage>
        <taxon>Bacteria</taxon>
        <taxon>Candidatus Moduliflexota</taxon>
        <taxon>Candidatus Moduliflexia</taxon>
        <taxon>Candidatus Moduliflexales</taxon>
        <taxon>Candidatus Moduliflexaceae</taxon>
    </lineage>
</organism>
<proteinExistence type="predicted"/>
<accession>A0A0S6W135</accession>